<reference evidence="12" key="1">
    <citation type="journal article" date="2023" name="G3 (Bethesda)">
        <title>Whole genome assemblies of Zophobas morio and Tenebrio molitor.</title>
        <authorList>
            <person name="Kaur S."/>
            <person name="Stinson S.A."/>
            <person name="diCenzo G.C."/>
        </authorList>
    </citation>
    <scope>NUCLEOTIDE SEQUENCE</scope>
    <source>
        <strain evidence="12">QUZm001</strain>
    </source>
</reference>
<dbReference type="GO" id="GO:0010468">
    <property type="term" value="P:regulation of gene expression"/>
    <property type="evidence" value="ECO:0007669"/>
    <property type="project" value="TreeGrafter"/>
</dbReference>
<dbReference type="GO" id="GO:0003677">
    <property type="term" value="F:DNA binding"/>
    <property type="evidence" value="ECO:0007669"/>
    <property type="project" value="UniProtKB-KW"/>
</dbReference>
<evidence type="ECO:0000256" key="9">
    <source>
        <dbReference type="ARBA" id="ARBA00023242"/>
    </source>
</evidence>
<dbReference type="GO" id="GO:0005634">
    <property type="term" value="C:nucleus"/>
    <property type="evidence" value="ECO:0007669"/>
    <property type="project" value="UniProtKB-SubCell"/>
</dbReference>
<evidence type="ECO:0000313" key="12">
    <source>
        <dbReference type="EMBL" id="KAJ3658903.1"/>
    </source>
</evidence>
<dbReference type="GO" id="GO:0008270">
    <property type="term" value="F:zinc ion binding"/>
    <property type="evidence" value="ECO:0007669"/>
    <property type="project" value="UniProtKB-KW"/>
</dbReference>
<evidence type="ECO:0000313" key="13">
    <source>
        <dbReference type="Proteomes" id="UP001168821"/>
    </source>
</evidence>
<dbReference type="FunFam" id="3.30.160.60:FF:001228">
    <property type="entry name" value="Zinc finger protein 236"/>
    <property type="match status" value="1"/>
</dbReference>
<dbReference type="Pfam" id="PF00096">
    <property type="entry name" value="zf-C2H2"/>
    <property type="match status" value="1"/>
</dbReference>
<accession>A0AA38IJD2</accession>
<evidence type="ECO:0000256" key="5">
    <source>
        <dbReference type="ARBA" id="ARBA00022833"/>
    </source>
</evidence>
<keyword evidence="2" id="KW-0479">Metal-binding</keyword>
<dbReference type="PANTHER" id="PTHR16515:SF49">
    <property type="entry name" value="GASTRULA ZINC FINGER PROTEIN XLCGF49.1-LIKE-RELATED"/>
    <property type="match status" value="1"/>
</dbReference>
<dbReference type="FunFam" id="3.30.160.60:FF:000624">
    <property type="entry name" value="zinc finger protein 697"/>
    <property type="match status" value="1"/>
</dbReference>
<comment type="caution">
    <text evidence="12">The sequence shown here is derived from an EMBL/GenBank/DDBJ whole genome shotgun (WGS) entry which is preliminary data.</text>
</comment>
<dbReference type="SUPFAM" id="SSF57667">
    <property type="entry name" value="beta-beta-alpha zinc fingers"/>
    <property type="match status" value="1"/>
</dbReference>
<feature type="domain" description="C2H2-type" evidence="11">
    <location>
        <begin position="7"/>
        <end position="34"/>
    </location>
</feature>
<name>A0AA38IJD2_9CUCU</name>
<dbReference type="InterPro" id="IPR050331">
    <property type="entry name" value="Zinc_finger"/>
</dbReference>
<proteinExistence type="predicted"/>
<evidence type="ECO:0000256" key="3">
    <source>
        <dbReference type="ARBA" id="ARBA00022737"/>
    </source>
</evidence>
<evidence type="ECO:0000256" key="8">
    <source>
        <dbReference type="ARBA" id="ARBA00023163"/>
    </source>
</evidence>
<gene>
    <name evidence="12" type="ORF">Zmor_010617</name>
</gene>
<evidence type="ECO:0000256" key="2">
    <source>
        <dbReference type="ARBA" id="ARBA00022723"/>
    </source>
</evidence>
<dbReference type="InterPro" id="IPR013087">
    <property type="entry name" value="Znf_C2H2_type"/>
</dbReference>
<dbReference type="EMBL" id="JALNTZ010000003">
    <property type="protein sequence ID" value="KAJ3658903.1"/>
    <property type="molecule type" value="Genomic_DNA"/>
</dbReference>
<dbReference type="Proteomes" id="UP001168821">
    <property type="component" value="Unassembled WGS sequence"/>
</dbReference>
<evidence type="ECO:0000256" key="4">
    <source>
        <dbReference type="ARBA" id="ARBA00022771"/>
    </source>
</evidence>
<dbReference type="PANTHER" id="PTHR16515">
    <property type="entry name" value="PR DOMAIN ZINC FINGER PROTEIN"/>
    <property type="match status" value="1"/>
</dbReference>
<evidence type="ECO:0000259" key="11">
    <source>
        <dbReference type="PROSITE" id="PS50157"/>
    </source>
</evidence>
<evidence type="ECO:0000256" key="7">
    <source>
        <dbReference type="ARBA" id="ARBA00023125"/>
    </source>
</evidence>
<keyword evidence="13" id="KW-1185">Reference proteome</keyword>
<dbReference type="PROSITE" id="PS50157">
    <property type="entry name" value="ZINC_FINGER_C2H2_2"/>
    <property type="match status" value="3"/>
</dbReference>
<sequence length="191" mass="22121">MQELQDLVCSECQGEFKTAAALLQHFALHASNRLVESLNNEKPLTLKKLPDLYPINFRKKVDSDVESDSGVEDVNPLKFCLVTMADEEEMQGKVRKYQCNYCSKKFGWPTDLKRHILIHTGERPFHCQICSSTFTRNFLLKKHQRKCHNESIIPDLKPIVAVKSRKQEKSRIKRLLVGSICQDQIEQEQCM</sequence>
<evidence type="ECO:0000256" key="1">
    <source>
        <dbReference type="ARBA" id="ARBA00004123"/>
    </source>
</evidence>
<feature type="domain" description="C2H2-type" evidence="11">
    <location>
        <begin position="125"/>
        <end position="148"/>
    </location>
</feature>
<dbReference type="InterPro" id="IPR036236">
    <property type="entry name" value="Znf_C2H2_sf"/>
</dbReference>
<protein>
    <recommendedName>
        <fullName evidence="11">C2H2-type domain-containing protein</fullName>
    </recommendedName>
</protein>
<keyword evidence="3" id="KW-0677">Repeat</keyword>
<evidence type="ECO:0000256" key="6">
    <source>
        <dbReference type="ARBA" id="ARBA00023015"/>
    </source>
</evidence>
<keyword evidence="8" id="KW-0804">Transcription</keyword>
<organism evidence="12 13">
    <name type="scientific">Zophobas morio</name>
    <dbReference type="NCBI Taxonomy" id="2755281"/>
    <lineage>
        <taxon>Eukaryota</taxon>
        <taxon>Metazoa</taxon>
        <taxon>Ecdysozoa</taxon>
        <taxon>Arthropoda</taxon>
        <taxon>Hexapoda</taxon>
        <taxon>Insecta</taxon>
        <taxon>Pterygota</taxon>
        <taxon>Neoptera</taxon>
        <taxon>Endopterygota</taxon>
        <taxon>Coleoptera</taxon>
        <taxon>Polyphaga</taxon>
        <taxon>Cucujiformia</taxon>
        <taxon>Tenebrionidae</taxon>
        <taxon>Zophobas</taxon>
    </lineage>
</organism>
<dbReference type="SMART" id="SM00355">
    <property type="entry name" value="ZnF_C2H2"/>
    <property type="match status" value="3"/>
</dbReference>
<keyword evidence="6" id="KW-0805">Transcription regulation</keyword>
<dbReference type="AlphaFoldDB" id="A0AA38IJD2"/>
<keyword evidence="5" id="KW-0862">Zinc</keyword>
<dbReference type="Gene3D" id="3.30.160.60">
    <property type="entry name" value="Classic Zinc Finger"/>
    <property type="match status" value="2"/>
</dbReference>
<comment type="subcellular location">
    <subcellularLocation>
        <location evidence="1">Nucleus</location>
    </subcellularLocation>
</comment>
<evidence type="ECO:0000256" key="10">
    <source>
        <dbReference type="PROSITE-ProRule" id="PRU00042"/>
    </source>
</evidence>
<keyword evidence="4 10" id="KW-0863">Zinc-finger</keyword>
<feature type="domain" description="C2H2-type" evidence="11">
    <location>
        <begin position="97"/>
        <end position="124"/>
    </location>
</feature>
<dbReference type="PROSITE" id="PS00028">
    <property type="entry name" value="ZINC_FINGER_C2H2_1"/>
    <property type="match status" value="3"/>
</dbReference>
<keyword evidence="9" id="KW-0539">Nucleus</keyword>
<keyword evidence="7" id="KW-0238">DNA-binding</keyword>